<evidence type="ECO:0000313" key="3">
    <source>
        <dbReference type="Proteomes" id="UP001224775"/>
    </source>
</evidence>
<feature type="region of interest" description="Disordered" evidence="1">
    <location>
        <begin position="1"/>
        <end position="41"/>
    </location>
</feature>
<comment type="caution">
    <text evidence="2">The sequence shown here is derived from an EMBL/GenBank/DDBJ whole genome shotgun (WGS) entry which is preliminary data.</text>
</comment>
<feature type="compositionally biased region" description="Low complexity" evidence="1">
    <location>
        <begin position="19"/>
        <end position="29"/>
    </location>
</feature>
<reference evidence="2" key="1">
    <citation type="submission" date="2023-06" db="EMBL/GenBank/DDBJ databases">
        <title>Survivors Of The Sea: Transcriptome response of Skeletonema marinoi to long-term dormancy.</title>
        <authorList>
            <person name="Pinder M.I.M."/>
            <person name="Kourtchenko O."/>
            <person name="Robertson E.K."/>
            <person name="Larsson T."/>
            <person name="Maumus F."/>
            <person name="Osuna-Cruz C.M."/>
            <person name="Vancaester E."/>
            <person name="Stenow R."/>
            <person name="Vandepoele K."/>
            <person name="Ploug H."/>
            <person name="Bruchert V."/>
            <person name="Godhe A."/>
            <person name="Topel M."/>
        </authorList>
    </citation>
    <scope>NUCLEOTIDE SEQUENCE</scope>
    <source>
        <strain evidence="2">R05AC</strain>
    </source>
</reference>
<feature type="compositionally biased region" description="Basic residues" evidence="1">
    <location>
        <begin position="1"/>
        <end position="11"/>
    </location>
</feature>
<dbReference type="AlphaFoldDB" id="A0AAD8YC36"/>
<dbReference type="EMBL" id="JATAAI010000011">
    <property type="protein sequence ID" value="KAK1742325.1"/>
    <property type="molecule type" value="Genomic_DNA"/>
</dbReference>
<organism evidence="2 3">
    <name type="scientific">Skeletonema marinoi</name>
    <dbReference type="NCBI Taxonomy" id="267567"/>
    <lineage>
        <taxon>Eukaryota</taxon>
        <taxon>Sar</taxon>
        <taxon>Stramenopiles</taxon>
        <taxon>Ochrophyta</taxon>
        <taxon>Bacillariophyta</taxon>
        <taxon>Coscinodiscophyceae</taxon>
        <taxon>Thalassiosirophycidae</taxon>
        <taxon>Thalassiosirales</taxon>
        <taxon>Skeletonemataceae</taxon>
        <taxon>Skeletonema</taxon>
        <taxon>Skeletonema marinoi-dohrnii complex</taxon>
    </lineage>
</organism>
<evidence type="ECO:0000256" key="1">
    <source>
        <dbReference type="SAM" id="MobiDB-lite"/>
    </source>
</evidence>
<accession>A0AAD8YC36</accession>
<dbReference type="Proteomes" id="UP001224775">
    <property type="component" value="Unassembled WGS sequence"/>
</dbReference>
<proteinExistence type="predicted"/>
<keyword evidence="3" id="KW-1185">Reference proteome</keyword>
<gene>
    <name evidence="2" type="ORF">QTG54_006890</name>
</gene>
<name>A0AAD8YC36_9STRA</name>
<protein>
    <submittedName>
        <fullName evidence="2">Uncharacterized protein</fullName>
    </submittedName>
</protein>
<evidence type="ECO:0000313" key="2">
    <source>
        <dbReference type="EMBL" id="KAK1742325.1"/>
    </source>
</evidence>
<sequence length="191" mass="20287">MATSSHKKRSRGSYGGDGSSSYLSSLPSSVNIMPSPTEKEEEYERAVAFLRNFHSTRVAALSPTSRSPLGAISEIGIGDLVNDFSLALQVESSSKTIKAGPSPLSPSRSPRIKKTTTSTCLLDLATTSSSGSTNSNSSANEKEVNDSSLFSLHQHARDEIFESCSTSSDFGVGYCGLNGLGNKRHCSSRIR</sequence>